<evidence type="ECO:0000256" key="1">
    <source>
        <dbReference type="SAM" id="MobiDB-lite"/>
    </source>
</evidence>
<dbReference type="EMBL" id="JANPWB010000003">
    <property type="protein sequence ID" value="KAJ1196403.1"/>
    <property type="molecule type" value="Genomic_DNA"/>
</dbReference>
<dbReference type="AlphaFoldDB" id="A0AAV7V8H5"/>
<protein>
    <submittedName>
        <fullName evidence="2">Uncharacterized protein</fullName>
    </submittedName>
</protein>
<evidence type="ECO:0000313" key="3">
    <source>
        <dbReference type="Proteomes" id="UP001066276"/>
    </source>
</evidence>
<comment type="caution">
    <text evidence="2">The sequence shown here is derived from an EMBL/GenBank/DDBJ whole genome shotgun (WGS) entry which is preliminary data.</text>
</comment>
<keyword evidence="3" id="KW-1185">Reference proteome</keyword>
<feature type="compositionally biased region" description="Gly residues" evidence="1">
    <location>
        <begin position="50"/>
        <end position="62"/>
    </location>
</feature>
<dbReference type="Proteomes" id="UP001066276">
    <property type="component" value="Chromosome 2_1"/>
</dbReference>
<name>A0AAV7V8H5_PLEWA</name>
<proteinExistence type="predicted"/>
<feature type="region of interest" description="Disordered" evidence="1">
    <location>
        <begin position="40"/>
        <end position="80"/>
    </location>
</feature>
<accession>A0AAV7V8H5</accession>
<reference evidence="2" key="1">
    <citation type="journal article" date="2022" name="bioRxiv">
        <title>Sequencing and chromosome-scale assembly of the giantPleurodeles waltlgenome.</title>
        <authorList>
            <person name="Brown T."/>
            <person name="Elewa A."/>
            <person name="Iarovenko S."/>
            <person name="Subramanian E."/>
            <person name="Araus A.J."/>
            <person name="Petzold A."/>
            <person name="Susuki M."/>
            <person name="Suzuki K.-i.T."/>
            <person name="Hayashi T."/>
            <person name="Toyoda A."/>
            <person name="Oliveira C."/>
            <person name="Osipova E."/>
            <person name="Leigh N.D."/>
            <person name="Simon A."/>
            <person name="Yun M.H."/>
        </authorList>
    </citation>
    <scope>NUCLEOTIDE SEQUENCE</scope>
    <source>
        <strain evidence="2">20211129_DDA</strain>
        <tissue evidence="2">Liver</tissue>
    </source>
</reference>
<gene>
    <name evidence="2" type="ORF">NDU88_000274</name>
</gene>
<organism evidence="2 3">
    <name type="scientific">Pleurodeles waltl</name>
    <name type="common">Iberian ribbed newt</name>
    <dbReference type="NCBI Taxonomy" id="8319"/>
    <lineage>
        <taxon>Eukaryota</taxon>
        <taxon>Metazoa</taxon>
        <taxon>Chordata</taxon>
        <taxon>Craniata</taxon>
        <taxon>Vertebrata</taxon>
        <taxon>Euteleostomi</taxon>
        <taxon>Amphibia</taxon>
        <taxon>Batrachia</taxon>
        <taxon>Caudata</taxon>
        <taxon>Salamandroidea</taxon>
        <taxon>Salamandridae</taxon>
        <taxon>Pleurodelinae</taxon>
        <taxon>Pleurodeles</taxon>
    </lineage>
</organism>
<sequence length="80" mass="8841">MNFSLRRGRRESARNRTLFGPAEVRAEGLGRRKWPRVRGPLRRPRRVPGGEIGLLLGSGPGGLRARPKPRPRAGPQPEAA</sequence>
<evidence type="ECO:0000313" key="2">
    <source>
        <dbReference type="EMBL" id="KAJ1196403.1"/>
    </source>
</evidence>